<dbReference type="Proteomes" id="UP001152798">
    <property type="component" value="Chromosome 4"/>
</dbReference>
<keyword evidence="2" id="KW-0963">Cytoplasm</keyword>
<dbReference type="EMBL" id="OV725080">
    <property type="protein sequence ID" value="CAH1398058.1"/>
    <property type="molecule type" value="Genomic_DNA"/>
</dbReference>
<dbReference type="InterPro" id="IPR002347">
    <property type="entry name" value="SDR_fam"/>
</dbReference>
<keyword evidence="6" id="KW-1185">Reference proteome</keyword>
<evidence type="ECO:0000256" key="2">
    <source>
        <dbReference type="ARBA" id="ARBA00022490"/>
    </source>
</evidence>
<dbReference type="AlphaFoldDB" id="A0A9P0H9V1"/>
<keyword evidence="3" id="KW-0521">NADP</keyword>
<evidence type="ECO:0000256" key="4">
    <source>
        <dbReference type="ARBA" id="ARBA00023002"/>
    </source>
</evidence>
<evidence type="ECO:0000256" key="3">
    <source>
        <dbReference type="ARBA" id="ARBA00022857"/>
    </source>
</evidence>
<dbReference type="PRINTS" id="PR00081">
    <property type="entry name" value="GDHRDH"/>
</dbReference>
<organism evidence="5 6">
    <name type="scientific">Nezara viridula</name>
    <name type="common">Southern green stink bug</name>
    <name type="synonym">Cimex viridulus</name>
    <dbReference type="NCBI Taxonomy" id="85310"/>
    <lineage>
        <taxon>Eukaryota</taxon>
        <taxon>Metazoa</taxon>
        <taxon>Ecdysozoa</taxon>
        <taxon>Arthropoda</taxon>
        <taxon>Hexapoda</taxon>
        <taxon>Insecta</taxon>
        <taxon>Pterygota</taxon>
        <taxon>Neoptera</taxon>
        <taxon>Paraneoptera</taxon>
        <taxon>Hemiptera</taxon>
        <taxon>Heteroptera</taxon>
        <taxon>Panheteroptera</taxon>
        <taxon>Pentatomomorpha</taxon>
        <taxon>Pentatomoidea</taxon>
        <taxon>Pentatomidae</taxon>
        <taxon>Pentatominae</taxon>
        <taxon>Nezara</taxon>
    </lineage>
</organism>
<keyword evidence="4" id="KW-0560">Oxidoreductase</keyword>
<dbReference type="SUPFAM" id="SSF51735">
    <property type="entry name" value="NAD(P)-binding Rossmann-fold domains"/>
    <property type="match status" value="1"/>
</dbReference>
<proteinExistence type="predicted"/>
<dbReference type="Pfam" id="PF00106">
    <property type="entry name" value="adh_short"/>
    <property type="match status" value="1"/>
</dbReference>
<protein>
    <recommendedName>
        <fullName evidence="7">Sepiapterin reductase</fullName>
    </recommendedName>
</protein>
<dbReference type="PANTHER" id="PTHR44085">
    <property type="entry name" value="SEPIAPTERIN REDUCTASE"/>
    <property type="match status" value="1"/>
</dbReference>
<dbReference type="InterPro" id="IPR051721">
    <property type="entry name" value="Biopterin_syn/organic_redct"/>
</dbReference>
<comment type="subcellular location">
    <subcellularLocation>
        <location evidence="1">Cytoplasm</location>
    </subcellularLocation>
</comment>
<name>A0A9P0H9V1_NEZVI</name>
<reference evidence="5" key="1">
    <citation type="submission" date="2022-01" db="EMBL/GenBank/DDBJ databases">
        <authorList>
            <person name="King R."/>
        </authorList>
    </citation>
    <scope>NUCLEOTIDE SEQUENCE</scope>
</reference>
<accession>A0A9P0H9V1</accession>
<evidence type="ECO:0000256" key="1">
    <source>
        <dbReference type="ARBA" id="ARBA00004496"/>
    </source>
</evidence>
<dbReference type="InterPro" id="IPR036291">
    <property type="entry name" value="NAD(P)-bd_dom_sf"/>
</dbReference>
<dbReference type="GO" id="GO:0004757">
    <property type="term" value="F:sepiapterin reductase (NADP+) activity"/>
    <property type="evidence" value="ECO:0007669"/>
    <property type="project" value="TreeGrafter"/>
</dbReference>
<dbReference type="GO" id="GO:0006729">
    <property type="term" value="P:tetrahydrobiopterin biosynthetic process"/>
    <property type="evidence" value="ECO:0007669"/>
    <property type="project" value="TreeGrafter"/>
</dbReference>
<gene>
    <name evidence="5" type="ORF">NEZAVI_LOCUS7782</name>
</gene>
<evidence type="ECO:0000313" key="5">
    <source>
        <dbReference type="EMBL" id="CAH1398058.1"/>
    </source>
</evidence>
<dbReference type="Gene3D" id="3.40.50.720">
    <property type="entry name" value="NAD(P)-binding Rossmann-like Domain"/>
    <property type="match status" value="1"/>
</dbReference>
<sequence>MTEIWGKKTFCLVTGGSQGIGREIAKQFAEKLLPGSTVLLSARSIEGLKGTSALINQVAPEINVELFPYDMSKPKEEDFSNVLKKVSPNDFDVLLLVHNAASEGTGCPIRECSDPEQWSTYMTINLHSMATLTSSFLKAFKQDDKIVIVNITSLAAIQVIAGLGQYGVGKAAREMYLKVLSTESPSLRILSYSPGPVDTSMVERLIENVSNNETKSSFVKMRDEVKLLKPHETVKKLVDLISAGLSPYSRVDYYD</sequence>
<dbReference type="OrthoDB" id="153074at2759"/>
<dbReference type="PANTHER" id="PTHR44085:SF2">
    <property type="entry name" value="SEPIAPTERIN REDUCTASE"/>
    <property type="match status" value="1"/>
</dbReference>
<evidence type="ECO:0000313" key="6">
    <source>
        <dbReference type="Proteomes" id="UP001152798"/>
    </source>
</evidence>
<evidence type="ECO:0008006" key="7">
    <source>
        <dbReference type="Google" id="ProtNLM"/>
    </source>
</evidence>
<dbReference type="GO" id="GO:0005737">
    <property type="term" value="C:cytoplasm"/>
    <property type="evidence" value="ECO:0007669"/>
    <property type="project" value="UniProtKB-SubCell"/>
</dbReference>